<gene>
    <name evidence="1" type="ORF">CTRU02_204736</name>
</gene>
<sequence length="309" mass="33529">MLAAVVNTWDSEPNYTTVPDLPDPSPTEIRLRVLASGVHRLVISRARGRHYSAKTLPHNAGVDGIGEDPNTGQRYYFFTFESGSFAEFVNVDRKFITTLPENADPVATAAFVNPVSSAWMAFTSRAAPQFPGFSVAILGVTSTSGRAAVDVARAKGAGRIIGVARNAAALAEIPVDERIVLSPETDWSSLGEVDVVLDYIYGSTAVKLFRALPESEKEVQYVHIGALGLEGDITVPGSYLRGKKLAIRGVGPGSWTMEEYAREIRGMVDVATQIERKNIFTAPFKDFEKTWANVRMGGEIDVFISDDIA</sequence>
<accession>A0ACC3ZDI0</accession>
<reference evidence="1 2" key="1">
    <citation type="journal article" date="2020" name="Phytopathology">
        <title>Genome Sequence Resources of Colletotrichum truncatum, C. plurivorum, C. musicola, and C. sojae: Four Species Pathogenic to Soybean (Glycine max).</title>
        <authorList>
            <person name="Rogerio F."/>
            <person name="Boufleur T.R."/>
            <person name="Ciampi-Guillardi M."/>
            <person name="Sukno S.A."/>
            <person name="Thon M.R."/>
            <person name="Massola Junior N.S."/>
            <person name="Baroncelli R."/>
        </authorList>
    </citation>
    <scope>NUCLEOTIDE SEQUENCE [LARGE SCALE GENOMIC DNA]</scope>
    <source>
        <strain evidence="1 2">CMES1059</strain>
    </source>
</reference>
<dbReference type="Proteomes" id="UP000805649">
    <property type="component" value="Unassembled WGS sequence"/>
</dbReference>
<comment type="caution">
    <text evidence="1">The sequence shown here is derived from an EMBL/GenBank/DDBJ whole genome shotgun (WGS) entry which is preliminary data.</text>
</comment>
<name>A0ACC3ZDI0_COLTU</name>
<evidence type="ECO:0000313" key="2">
    <source>
        <dbReference type="Proteomes" id="UP000805649"/>
    </source>
</evidence>
<protein>
    <submittedName>
        <fullName evidence="1">Quinone oxidoreductase</fullName>
    </submittedName>
</protein>
<organism evidence="1 2">
    <name type="scientific">Colletotrichum truncatum</name>
    <name type="common">Anthracnose fungus</name>
    <name type="synonym">Colletotrichum capsici</name>
    <dbReference type="NCBI Taxonomy" id="5467"/>
    <lineage>
        <taxon>Eukaryota</taxon>
        <taxon>Fungi</taxon>
        <taxon>Dikarya</taxon>
        <taxon>Ascomycota</taxon>
        <taxon>Pezizomycotina</taxon>
        <taxon>Sordariomycetes</taxon>
        <taxon>Hypocreomycetidae</taxon>
        <taxon>Glomerellales</taxon>
        <taxon>Glomerellaceae</taxon>
        <taxon>Colletotrichum</taxon>
        <taxon>Colletotrichum truncatum species complex</taxon>
    </lineage>
</organism>
<proteinExistence type="predicted"/>
<evidence type="ECO:0000313" key="1">
    <source>
        <dbReference type="EMBL" id="KAL0941973.1"/>
    </source>
</evidence>
<dbReference type="EMBL" id="VUJX02000002">
    <property type="protein sequence ID" value="KAL0941973.1"/>
    <property type="molecule type" value="Genomic_DNA"/>
</dbReference>
<keyword evidence="2" id="KW-1185">Reference proteome</keyword>